<evidence type="ECO:0000259" key="1">
    <source>
        <dbReference type="PROSITE" id="PS50181"/>
    </source>
</evidence>
<dbReference type="RefSeq" id="NP_973639.1">
    <property type="nucleotide sequence ID" value="NM_201910.2"/>
</dbReference>
<gene>
    <name evidence="3" type="ordered locus">AXX17_At2g36330</name>
    <name evidence="2" type="ORF">AT9943_LOCUS8940</name>
</gene>
<dbReference type="Pfam" id="PF00646">
    <property type="entry name" value="F-box"/>
    <property type="match status" value="1"/>
</dbReference>
<evidence type="ECO:0000313" key="3">
    <source>
        <dbReference type="EMBL" id="OAP08732.1"/>
    </source>
</evidence>
<dbReference type="InterPro" id="IPR001810">
    <property type="entry name" value="F-box_dom"/>
</dbReference>
<dbReference type="InterPro" id="IPR036047">
    <property type="entry name" value="F-box-like_dom_sf"/>
</dbReference>
<dbReference type="PROSITE" id="PS50181">
    <property type="entry name" value="FBOX"/>
    <property type="match status" value="1"/>
</dbReference>
<accession>A0A178VV63</accession>
<evidence type="ECO:0000313" key="4">
    <source>
        <dbReference type="Proteomes" id="UP000078284"/>
    </source>
</evidence>
<reference evidence="3" key="2">
    <citation type="submission" date="2016-03" db="EMBL/GenBank/DDBJ databases">
        <title>Full-length assembly of Arabidopsis thaliana Ler reveals the complement of translocations and inversions.</title>
        <authorList>
            <person name="Zapata L."/>
            <person name="Schneeberger K."/>
            <person name="Ossowski S."/>
        </authorList>
    </citation>
    <scope>NUCLEOTIDE SEQUENCE [LARGE SCALE GENOMIC DNA]</scope>
    <source>
        <tissue evidence="3">Leaf</tissue>
    </source>
</reference>
<dbReference type="SUPFAM" id="SSF81383">
    <property type="entry name" value="F-box domain"/>
    <property type="match status" value="1"/>
</dbReference>
<sequence length="119" mass="13331">MAEADDGGNGDGATAGDCYAHHHYRDVKLARDASENIDSISSLPDVILQQILSSLPTNLAIRTSVLSTRWRHVWSDTPYIYFDGPGTLYRGLKADTINKTLARYKLPKIMSFHLYTKIF</sequence>
<evidence type="ECO:0000313" key="2">
    <source>
        <dbReference type="EMBL" id="CAD5320842.1"/>
    </source>
</evidence>
<dbReference type="KEGG" id="ath:AT2G39415"/>
<protein>
    <submittedName>
        <fullName evidence="2">(thale cress) hypothetical protein</fullName>
    </submittedName>
</protein>
<dbReference type="Proteomes" id="UP000516314">
    <property type="component" value="Chromosome 2"/>
</dbReference>
<dbReference type="Gene3D" id="1.20.1280.50">
    <property type="match status" value="1"/>
</dbReference>
<name>A0A178VV63_ARATH</name>
<dbReference type="ExpressionAtlas" id="A0A178VV63">
    <property type="expression patterns" value="baseline and differential"/>
</dbReference>
<dbReference type="EMBL" id="LR881467">
    <property type="protein sequence ID" value="CAD5320842.1"/>
    <property type="molecule type" value="Genomic_DNA"/>
</dbReference>
<reference evidence="4" key="1">
    <citation type="journal article" date="2016" name="Proc. Natl. Acad. Sci. U.S.A.">
        <title>Chromosome-level assembly of Arabidopsis thaliana Ler reveals the extent of translocation and inversion polymorphisms.</title>
        <authorList>
            <person name="Zapata L."/>
            <person name="Ding J."/>
            <person name="Willing E.M."/>
            <person name="Hartwig B."/>
            <person name="Bezdan D."/>
            <person name="Jiao W.B."/>
            <person name="Patel V."/>
            <person name="Velikkakam James G."/>
            <person name="Koornneef M."/>
            <person name="Ossowski S."/>
            <person name="Schneeberger K."/>
        </authorList>
    </citation>
    <scope>NUCLEOTIDE SEQUENCE [LARGE SCALE GENOMIC DNA]</scope>
    <source>
        <strain evidence="4">cv. Landsberg erecta</strain>
    </source>
</reference>
<dbReference type="PANTHER" id="PTHR31293:SF12">
    <property type="entry name" value="RNI-LIKE SUPERFAMILY PROTEIN"/>
    <property type="match status" value="1"/>
</dbReference>
<dbReference type="PANTHER" id="PTHR31293">
    <property type="entry name" value="RNI-LIKE SUPERFAMILY PROTEIN"/>
    <property type="match status" value="1"/>
</dbReference>
<organism evidence="3 4">
    <name type="scientific">Arabidopsis thaliana</name>
    <name type="common">Mouse-ear cress</name>
    <dbReference type="NCBI Taxonomy" id="3702"/>
    <lineage>
        <taxon>Eukaryota</taxon>
        <taxon>Viridiplantae</taxon>
        <taxon>Streptophyta</taxon>
        <taxon>Embryophyta</taxon>
        <taxon>Tracheophyta</taxon>
        <taxon>Spermatophyta</taxon>
        <taxon>Magnoliopsida</taxon>
        <taxon>eudicotyledons</taxon>
        <taxon>Gunneridae</taxon>
        <taxon>Pentapetalae</taxon>
        <taxon>rosids</taxon>
        <taxon>malvids</taxon>
        <taxon>Brassicales</taxon>
        <taxon>Brassicaceae</taxon>
        <taxon>Camelineae</taxon>
        <taxon>Arabidopsis</taxon>
    </lineage>
</organism>
<dbReference type="EMBL" id="LUHQ01000002">
    <property type="protein sequence ID" value="OAP08732.1"/>
    <property type="molecule type" value="Genomic_DNA"/>
</dbReference>
<proteinExistence type="predicted"/>
<dbReference type="OMA" id="CYAHHHY"/>
<dbReference type="InterPro" id="IPR053781">
    <property type="entry name" value="F-box_AtFBL13-like"/>
</dbReference>
<evidence type="ECO:0000313" key="5">
    <source>
        <dbReference type="Proteomes" id="UP000516314"/>
    </source>
</evidence>
<dbReference type="AlphaFoldDB" id="A0A178VV63"/>
<feature type="domain" description="F-box" evidence="1">
    <location>
        <begin position="37"/>
        <end position="92"/>
    </location>
</feature>
<dbReference type="InterPro" id="IPR055294">
    <property type="entry name" value="FBL60-like"/>
</dbReference>
<dbReference type="CDD" id="cd22160">
    <property type="entry name" value="F-box_AtFBL13-like"/>
    <property type="match status" value="1"/>
</dbReference>
<reference evidence="2 5" key="3">
    <citation type="submission" date="2020-09" db="EMBL/GenBank/DDBJ databases">
        <authorList>
            <person name="Ashkenazy H."/>
        </authorList>
    </citation>
    <scope>NUCLEOTIDE SEQUENCE [LARGE SCALE GENOMIC DNA]</scope>
    <source>
        <strain evidence="5">cv. Cdm-0</strain>
    </source>
</reference>
<dbReference type="Proteomes" id="UP000078284">
    <property type="component" value="Chromosome 2"/>
</dbReference>